<dbReference type="InterPro" id="IPR027417">
    <property type="entry name" value="P-loop_NTPase"/>
</dbReference>
<dbReference type="Pfam" id="PF13635">
    <property type="entry name" value="DUF4143"/>
    <property type="match status" value="1"/>
</dbReference>
<comment type="caution">
    <text evidence="3">The sequence shown here is derived from an EMBL/GenBank/DDBJ whole genome shotgun (WGS) entry which is preliminary data.</text>
</comment>
<dbReference type="InterPro" id="IPR041682">
    <property type="entry name" value="AAA_14"/>
</dbReference>
<proteinExistence type="predicted"/>
<feature type="domain" description="AAA" evidence="1">
    <location>
        <begin position="19"/>
        <end position="149"/>
    </location>
</feature>
<dbReference type="RefSeq" id="WP_004039597.1">
    <property type="nucleotide sequence ID" value="NZ_AQFR02000003.1"/>
</dbReference>
<dbReference type="Proteomes" id="UP000309117">
    <property type="component" value="Unassembled WGS sequence"/>
</dbReference>
<dbReference type="EMBL" id="SRYV01000002">
    <property type="protein sequence ID" value="TGY17231.1"/>
    <property type="molecule type" value="Genomic_DNA"/>
</dbReference>
<keyword evidence="3" id="KW-0067">ATP-binding</keyword>
<dbReference type="GO" id="GO:0005524">
    <property type="term" value="F:ATP binding"/>
    <property type="evidence" value="ECO:0007669"/>
    <property type="project" value="UniProtKB-KW"/>
</dbReference>
<evidence type="ECO:0000313" key="4">
    <source>
        <dbReference type="Proteomes" id="UP000309117"/>
    </source>
</evidence>
<sequence length="398" mass="46233">MIIKRPRYMDFLKEYKDNEAIKVITGIRRSGKTFLMNMFIDFLHQEGIEDDQIIHINFEDLAFNAIKDEMDLYHYVHDHENKKKKNYLFFDEIQHVKNWEKAINSFRVDMNADIYVTGSNAHLLSGELATLLSGRYVELTVYPLSFKEYYDYNHGNPENRYQLFTQYIVDGGFPAVDIAPNEDLKTALKKGIFDSVVLRDIAMRAKTRDDKAIVAIIEYLMGELGSPISATNISNALKSNGFKTTTSTVISYLHLLEQSYLFYQARRYDIRGKKLLSTLGKYYVADTGLRNTRLNRGFRDNLGHQIENIVFIELLRHGYEVEVGDYSGKEIDFIARKGNEVKYYQVTEHLPENSTRETDNLRFIPNGYTKCVLSLSQFDTGVVDGIEIKYLLDWLLEE</sequence>
<dbReference type="PANTHER" id="PTHR33295:SF20">
    <property type="entry name" value="ATPASE"/>
    <property type="match status" value="1"/>
</dbReference>
<gene>
    <name evidence="3" type="ORF">E5351_01885</name>
</gene>
<reference evidence="3 4" key="1">
    <citation type="submission" date="2019-04" db="EMBL/GenBank/DDBJ databases">
        <title>Microbes associate with the intestines of laboratory mice.</title>
        <authorList>
            <person name="Navarre W."/>
            <person name="Wong E."/>
            <person name="Huang K."/>
            <person name="Tropini C."/>
            <person name="Ng K."/>
            <person name="Yu B."/>
        </authorList>
    </citation>
    <scope>NUCLEOTIDE SEQUENCE [LARGE SCALE GENOMIC DNA]</scope>
    <source>
        <strain evidence="3 4">NM61_E11</strain>
    </source>
</reference>
<feature type="domain" description="DUF4143" evidence="2">
    <location>
        <begin position="199"/>
        <end position="343"/>
    </location>
</feature>
<evidence type="ECO:0000313" key="3">
    <source>
        <dbReference type="EMBL" id="TGY17231.1"/>
    </source>
</evidence>
<evidence type="ECO:0000259" key="2">
    <source>
        <dbReference type="Pfam" id="PF13635"/>
    </source>
</evidence>
<dbReference type="SUPFAM" id="SSF52540">
    <property type="entry name" value="P-loop containing nucleoside triphosphate hydrolases"/>
    <property type="match status" value="1"/>
</dbReference>
<dbReference type="AlphaFoldDB" id="A0A4S2BR45"/>
<keyword evidence="3" id="KW-0547">Nucleotide-binding</keyword>
<accession>A0A4S2BR45</accession>
<dbReference type="PANTHER" id="PTHR33295">
    <property type="entry name" value="ATPASE"/>
    <property type="match status" value="1"/>
</dbReference>
<name>A0A4S2BR45_9LACO</name>
<protein>
    <submittedName>
        <fullName evidence="3">ATP-binding protein</fullName>
    </submittedName>
</protein>
<evidence type="ECO:0000259" key="1">
    <source>
        <dbReference type="Pfam" id="PF13173"/>
    </source>
</evidence>
<dbReference type="Pfam" id="PF13173">
    <property type="entry name" value="AAA_14"/>
    <property type="match status" value="1"/>
</dbReference>
<organism evidence="3 4">
    <name type="scientific">Lactobacillus intestinalis</name>
    <dbReference type="NCBI Taxonomy" id="151781"/>
    <lineage>
        <taxon>Bacteria</taxon>
        <taxon>Bacillati</taxon>
        <taxon>Bacillota</taxon>
        <taxon>Bacilli</taxon>
        <taxon>Lactobacillales</taxon>
        <taxon>Lactobacillaceae</taxon>
        <taxon>Lactobacillus</taxon>
    </lineage>
</organism>
<dbReference type="InterPro" id="IPR025420">
    <property type="entry name" value="DUF4143"/>
</dbReference>